<comment type="caution">
    <text evidence="1">The sequence shown here is derived from an EMBL/GenBank/DDBJ whole genome shotgun (WGS) entry which is preliminary data.</text>
</comment>
<proteinExistence type="predicted"/>
<gene>
    <name evidence="1" type="ORF">SDC9_183329</name>
</gene>
<evidence type="ECO:0000313" key="1">
    <source>
        <dbReference type="EMBL" id="MPN35827.1"/>
    </source>
</evidence>
<name>A0A645H9X5_9ZZZZ</name>
<dbReference type="EMBL" id="VSSQ01089641">
    <property type="protein sequence ID" value="MPN35827.1"/>
    <property type="molecule type" value="Genomic_DNA"/>
</dbReference>
<organism evidence="1">
    <name type="scientific">bioreactor metagenome</name>
    <dbReference type="NCBI Taxonomy" id="1076179"/>
    <lineage>
        <taxon>unclassified sequences</taxon>
        <taxon>metagenomes</taxon>
        <taxon>ecological metagenomes</taxon>
    </lineage>
</organism>
<reference evidence="1" key="1">
    <citation type="submission" date="2019-08" db="EMBL/GenBank/DDBJ databases">
        <authorList>
            <person name="Kucharzyk K."/>
            <person name="Murdoch R.W."/>
            <person name="Higgins S."/>
            <person name="Loffler F."/>
        </authorList>
    </citation>
    <scope>NUCLEOTIDE SEQUENCE</scope>
</reference>
<protein>
    <submittedName>
        <fullName evidence="1">Uncharacterized protein</fullName>
    </submittedName>
</protein>
<dbReference type="AlphaFoldDB" id="A0A645H9X5"/>
<accession>A0A645H9X5</accession>
<sequence>MEPLCRRICDKDGQEIEHHVGDKAEHLVGGVVCRHMAKTKDDQNNFQKTSGGKGRYNGLHNACNEFKEGAKQADQTFFVRLFYTVGSVFVLAGNCLHSVADIRDDLPQNDLVLVGGFVHADDTRYFQQGLFIDLALLFDVNS</sequence>